<evidence type="ECO:0000256" key="3">
    <source>
        <dbReference type="ARBA" id="ARBA00022840"/>
    </source>
</evidence>
<dbReference type="InterPro" id="IPR003439">
    <property type="entry name" value="ABC_transporter-like_ATP-bd"/>
</dbReference>
<evidence type="ECO:0000256" key="2">
    <source>
        <dbReference type="ARBA" id="ARBA00022741"/>
    </source>
</evidence>
<evidence type="ECO:0000256" key="4">
    <source>
        <dbReference type="SAM" id="MobiDB-lite"/>
    </source>
</evidence>
<reference evidence="7" key="1">
    <citation type="submission" date="2023-12" db="EMBL/GenBank/DDBJ databases">
        <title>Novel isolates from deep terrestrial aquifers shed light on the physiology and ecology of the class Limnochordia.</title>
        <authorList>
            <person name="Karnachuk O.V."/>
            <person name="Lukina A.P."/>
            <person name="Avakyan M.R."/>
            <person name="Kadnikov V."/>
            <person name="Begmatov S."/>
            <person name="Beletsky A.V."/>
            <person name="Mardanov A.V."/>
            <person name="Ravin N.V."/>
        </authorList>
    </citation>
    <scope>NUCLEOTIDE SEQUENCE [LARGE SCALE GENOMIC DNA]</scope>
    <source>
        <strain evidence="7">LN</strain>
    </source>
</reference>
<feature type="domain" description="ABC transporter" evidence="5">
    <location>
        <begin position="26"/>
        <end position="251"/>
    </location>
</feature>
<dbReference type="Pfam" id="PF00005">
    <property type="entry name" value="ABC_tran"/>
    <property type="match status" value="1"/>
</dbReference>
<evidence type="ECO:0000313" key="7">
    <source>
        <dbReference type="Proteomes" id="UP001333102"/>
    </source>
</evidence>
<accession>A0ABZ1BPQ8</accession>
<evidence type="ECO:0000259" key="5">
    <source>
        <dbReference type="PROSITE" id="PS50893"/>
    </source>
</evidence>
<keyword evidence="7" id="KW-1185">Reference proteome</keyword>
<dbReference type="RefSeq" id="WP_324668788.1">
    <property type="nucleotide sequence ID" value="NZ_CP141614.1"/>
</dbReference>
<gene>
    <name evidence="6" type="ORF">VLY81_13715</name>
</gene>
<dbReference type="InterPro" id="IPR027417">
    <property type="entry name" value="P-loop_NTPase"/>
</dbReference>
<dbReference type="Proteomes" id="UP001333102">
    <property type="component" value="Chromosome"/>
</dbReference>
<dbReference type="SMART" id="SM00382">
    <property type="entry name" value="AAA"/>
    <property type="match status" value="1"/>
</dbReference>
<dbReference type="PANTHER" id="PTHR42939:SF1">
    <property type="entry name" value="ABC TRANSPORTER ATP-BINDING PROTEIN ALBC-RELATED"/>
    <property type="match status" value="1"/>
</dbReference>
<dbReference type="Gene3D" id="3.40.50.300">
    <property type="entry name" value="P-loop containing nucleotide triphosphate hydrolases"/>
    <property type="match status" value="1"/>
</dbReference>
<dbReference type="GO" id="GO:0005524">
    <property type="term" value="F:ATP binding"/>
    <property type="evidence" value="ECO:0007669"/>
    <property type="project" value="UniProtKB-KW"/>
</dbReference>
<dbReference type="InterPro" id="IPR003593">
    <property type="entry name" value="AAA+_ATPase"/>
</dbReference>
<dbReference type="PROSITE" id="PS50893">
    <property type="entry name" value="ABC_TRANSPORTER_2"/>
    <property type="match status" value="1"/>
</dbReference>
<evidence type="ECO:0000256" key="1">
    <source>
        <dbReference type="ARBA" id="ARBA00022448"/>
    </source>
</evidence>
<dbReference type="EMBL" id="CP141614">
    <property type="protein sequence ID" value="WRP14458.1"/>
    <property type="molecule type" value="Genomic_DNA"/>
</dbReference>
<feature type="region of interest" description="Disordered" evidence="4">
    <location>
        <begin position="1"/>
        <end position="22"/>
    </location>
</feature>
<keyword evidence="2" id="KW-0547">Nucleotide-binding</keyword>
<name>A0ABZ1BPQ8_9FIRM</name>
<evidence type="ECO:0000313" key="6">
    <source>
        <dbReference type="EMBL" id="WRP14458.1"/>
    </source>
</evidence>
<dbReference type="CDD" id="cd03230">
    <property type="entry name" value="ABC_DR_subfamily_A"/>
    <property type="match status" value="1"/>
</dbReference>
<organism evidence="6 7">
    <name type="scientific">Geochorda subterranea</name>
    <dbReference type="NCBI Taxonomy" id="3109564"/>
    <lineage>
        <taxon>Bacteria</taxon>
        <taxon>Bacillati</taxon>
        <taxon>Bacillota</taxon>
        <taxon>Limnochordia</taxon>
        <taxon>Limnochordales</taxon>
        <taxon>Geochordaceae</taxon>
        <taxon>Geochorda</taxon>
    </lineage>
</organism>
<dbReference type="SUPFAM" id="SSF52540">
    <property type="entry name" value="P-loop containing nucleoside triphosphate hydrolases"/>
    <property type="match status" value="1"/>
</dbReference>
<sequence length="255" mass="28314">MAQRSRLSETGPSASEPPATGGAWLVETRQVVKRYGRLEAVRGVSMRLVPGQIVGLLGPNGSGKSTLLKLIAGLLRPDAGEVRVMGRQPGVQTKAWVAFQPEIDHLYAWMPVRRVMDLAAAVVPDWDEGRARELLRLLHLEEHRQTPVKALSRGMRVRLKLAVTMARTAPVVLLDEPLSGIDPPSRSRIIRALIEQFRTGEQVVVLATHEVAETEGIFDRVIFLDHGQIRLDDDAQALRERFGRSIQAIMEEVYA</sequence>
<dbReference type="InterPro" id="IPR051782">
    <property type="entry name" value="ABC_Transporter_VariousFunc"/>
</dbReference>
<dbReference type="PANTHER" id="PTHR42939">
    <property type="entry name" value="ABC TRANSPORTER ATP-BINDING PROTEIN ALBC-RELATED"/>
    <property type="match status" value="1"/>
</dbReference>
<protein>
    <submittedName>
        <fullName evidence="6">ABC transporter ATP-binding protein</fullName>
    </submittedName>
</protein>
<keyword evidence="1" id="KW-0813">Transport</keyword>
<proteinExistence type="predicted"/>
<keyword evidence="3 6" id="KW-0067">ATP-binding</keyword>